<reference evidence="1" key="2">
    <citation type="submission" date="2016-06" db="EMBL/GenBank/DDBJ databases">
        <title>The genome of a short-lived fish provides insights into sex chromosome evolution and the genetic control of aging.</title>
        <authorList>
            <person name="Reichwald K."/>
            <person name="Felder M."/>
            <person name="Petzold A."/>
            <person name="Koch P."/>
            <person name="Groth M."/>
            <person name="Platzer M."/>
        </authorList>
    </citation>
    <scope>NUCLEOTIDE SEQUENCE</scope>
    <source>
        <tissue evidence="1">Brain</tissue>
    </source>
</reference>
<gene>
    <name evidence="1" type="primary">Nfu_g_1_017843</name>
</gene>
<proteinExistence type="predicted"/>
<reference evidence="1" key="1">
    <citation type="submission" date="2016-05" db="EMBL/GenBank/DDBJ databases">
        <authorList>
            <person name="Lavstsen T."/>
            <person name="Jespersen J.S."/>
        </authorList>
    </citation>
    <scope>NUCLEOTIDE SEQUENCE</scope>
    <source>
        <tissue evidence="1">Brain</tissue>
    </source>
</reference>
<organism evidence="1">
    <name type="scientific">Nothobranchius pienaari</name>
    <dbReference type="NCBI Taxonomy" id="704102"/>
    <lineage>
        <taxon>Eukaryota</taxon>
        <taxon>Metazoa</taxon>
        <taxon>Chordata</taxon>
        <taxon>Craniata</taxon>
        <taxon>Vertebrata</taxon>
        <taxon>Euteleostomi</taxon>
        <taxon>Actinopterygii</taxon>
        <taxon>Neopterygii</taxon>
        <taxon>Teleostei</taxon>
        <taxon>Neoteleostei</taxon>
        <taxon>Acanthomorphata</taxon>
        <taxon>Ovalentaria</taxon>
        <taxon>Atherinomorphae</taxon>
        <taxon>Cyprinodontiformes</taxon>
        <taxon>Nothobranchiidae</taxon>
        <taxon>Nothobranchius</taxon>
    </lineage>
</organism>
<accession>A0A1A8Q5M6</accession>
<name>A0A1A8Q5M6_9TELE</name>
<sequence length="55" mass="6413">KCFLCTYLLFFYLSTLKRIKTFLEEHHDTGWAECSCHALHGKKSLSQTFLTSIKS</sequence>
<dbReference type="AlphaFoldDB" id="A0A1A8Q5M6"/>
<evidence type="ECO:0000313" key="1">
    <source>
        <dbReference type="EMBL" id="SBR88529.1"/>
    </source>
</evidence>
<protein>
    <submittedName>
        <fullName evidence="1">Uncharacterized protein</fullName>
    </submittedName>
</protein>
<dbReference type="EMBL" id="HAEG01010975">
    <property type="protein sequence ID" value="SBR88529.1"/>
    <property type="molecule type" value="Transcribed_RNA"/>
</dbReference>
<feature type="non-terminal residue" evidence="1">
    <location>
        <position position="1"/>
    </location>
</feature>
<feature type="non-terminal residue" evidence="1">
    <location>
        <position position="55"/>
    </location>
</feature>